<feature type="domain" description="AB hydrolase-1" evidence="2">
    <location>
        <begin position="52"/>
        <end position="185"/>
    </location>
</feature>
<dbReference type="RefSeq" id="WP_091458042.1">
    <property type="nucleotide sequence ID" value="NZ_FOGD01000008.1"/>
</dbReference>
<protein>
    <submittedName>
        <fullName evidence="3">Pimeloyl-ACP methyl ester carboxylesterase</fullName>
    </submittedName>
</protein>
<dbReference type="STRING" id="180197.SAMN02982919_02435"/>
<dbReference type="InterPro" id="IPR029058">
    <property type="entry name" value="AB_hydrolase_fold"/>
</dbReference>
<keyword evidence="1" id="KW-0732">Signal</keyword>
<gene>
    <name evidence="3" type="ORF">SAMN02982919_02435</name>
</gene>
<dbReference type="InterPro" id="IPR000073">
    <property type="entry name" value="AB_hydrolase_1"/>
</dbReference>
<evidence type="ECO:0000313" key="3">
    <source>
        <dbReference type="EMBL" id="SER45697.1"/>
    </source>
</evidence>
<keyword evidence="4" id="KW-1185">Reference proteome</keyword>
<dbReference type="AlphaFoldDB" id="A0A1H9PC09"/>
<name>A0A1H9PC09_9BURK</name>
<evidence type="ECO:0000313" key="4">
    <source>
        <dbReference type="Proteomes" id="UP000199766"/>
    </source>
</evidence>
<dbReference type="PANTHER" id="PTHR43798:SF33">
    <property type="entry name" value="HYDROLASE, PUTATIVE (AFU_ORTHOLOGUE AFUA_2G14860)-RELATED"/>
    <property type="match status" value="1"/>
</dbReference>
<evidence type="ECO:0000256" key="1">
    <source>
        <dbReference type="SAM" id="SignalP"/>
    </source>
</evidence>
<dbReference type="InterPro" id="IPR050266">
    <property type="entry name" value="AB_hydrolase_sf"/>
</dbReference>
<sequence>MWVSFVQQTLFSYWLFGISVAALSGCSTLPNAAQLQYEESKVAIAHKIGSTPIVVFQSGLGDGMSVWSAVLQRLPSAVGTFAYDRPGYGGSSSKHNRRDPCSVARELHEMLRIADIHPPYVLVGHSLGGLYQYAYAKLYPSEVSGILLLDATHPEHWATMQRRVPNSAAMVRGLRAIAFSDTERREFDAQSECIADLRGKDTPPVTARLLLRGNAEPTESAEFQSMSRELASRWPELLSGMTISTVDGTGHYIQKGRPEVVAREIGILVSTVQAKQP</sequence>
<dbReference type="Proteomes" id="UP000199766">
    <property type="component" value="Unassembled WGS sequence"/>
</dbReference>
<accession>A0A1H9PC09</accession>
<feature type="chain" id="PRO_5011446288" evidence="1">
    <location>
        <begin position="33"/>
        <end position="277"/>
    </location>
</feature>
<reference evidence="3 4" key="1">
    <citation type="submission" date="2016-10" db="EMBL/GenBank/DDBJ databases">
        <authorList>
            <person name="de Groot N.N."/>
        </authorList>
    </citation>
    <scope>NUCLEOTIDE SEQUENCE [LARGE SCALE GENOMIC DNA]</scope>
    <source>
        <strain evidence="3 4">ATCC 35958</strain>
    </source>
</reference>
<dbReference type="SUPFAM" id="SSF53474">
    <property type="entry name" value="alpha/beta-Hydrolases"/>
    <property type="match status" value="1"/>
</dbReference>
<dbReference type="Pfam" id="PF00561">
    <property type="entry name" value="Abhydrolase_1"/>
    <property type="match status" value="1"/>
</dbReference>
<feature type="signal peptide" evidence="1">
    <location>
        <begin position="1"/>
        <end position="32"/>
    </location>
</feature>
<dbReference type="PANTHER" id="PTHR43798">
    <property type="entry name" value="MONOACYLGLYCEROL LIPASE"/>
    <property type="match status" value="1"/>
</dbReference>
<proteinExistence type="predicted"/>
<dbReference type="EMBL" id="FOGD01000008">
    <property type="protein sequence ID" value="SER45697.1"/>
    <property type="molecule type" value="Genomic_DNA"/>
</dbReference>
<dbReference type="GO" id="GO:0016020">
    <property type="term" value="C:membrane"/>
    <property type="evidence" value="ECO:0007669"/>
    <property type="project" value="TreeGrafter"/>
</dbReference>
<dbReference type="Gene3D" id="3.40.50.1820">
    <property type="entry name" value="alpha/beta hydrolase"/>
    <property type="match status" value="1"/>
</dbReference>
<evidence type="ECO:0000259" key="2">
    <source>
        <dbReference type="Pfam" id="PF00561"/>
    </source>
</evidence>
<dbReference type="OrthoDB" id="7185741at2"/>
<organism evidence="3 4">
    <name type="scientific">Giesbergeria anulus</name>
    <dbReference type="NCBI Taxonomy" id="180197"/>
    <lineage>
        <taxon>Bacteria</taxon>
        <taxon>Pseudomonadati</taxon>
        <taxon>Pseudomonadota</taxon>
        <taxon>Betaproteobacteria</taxon>
        <taxon>Burkholderiales</taxon>
        <taxon>Comamonadaceae</taxon>
        <taxon>Giesbergeria</taxon>
    </lineage>
</organism>